<accession>A0A0E2E9N5</accession>
<name>A0A0E2E9N5_TREDN</name>
<comment type="caution">
    <text evidence="1">The sequence shown here is derived from an EMBL/GenBank/DDBJ whole genome shotgun (WGS) entry which is preliminary data.</text>
</comment>
<dbReference type="EMBL" id="AGDV01000001">
    <property type="protein sequence ID" value="EMB36162.1"/>
    <property type="molecule type" value="Genomic_DNA"/>
</dbReference>
<dbReference type="AlphaFoldDB" id="A0A0E2E9N5"/>
<sequence>MKKKMIRIILLLFLLPFSCTFYFLEYKIYHTIGNTVFTFWNVPTGYCYIIPYKYKGILLPKKDYIRVRMGDIISVFVGDDTVYVFSHHVNIFPHNYLSSDESKYKVFGDKSPDNGRAEAWEYCKKMNYPNIVINTYDINTSEMNSDKIYF</sequence>
<dbReference type="HOGENOM" id="CLU_122424_0_0_12"/>
<gene>
    <name evidence="1" type="ORF">HMPREF9726_00354</name>
</gene>
<evidence type="ECO:0000313" key="1">
    <source>
        <dbReference type="EMBL" id="EMB36162.1"/>
    </source>
</evidence>
<protein>
    <submittedName>
        <fullName evidence="1">Uncharacterized protein</fullName>
    </submittedName>
</protein>
<reference evidence="1" key="1">
    <citation type="submission" date="2012-01" db="EMBL/GenBank/DDBJ databases">
        <title>The Genome Sequence of Treponema denticola H-22.</title>
        <authorList>
            <consortium name="The Broad Institute Genome Sequencing Platform"/>
            <person name="Earl A."/>
            <person name="Ward D."/>
            <person name="Feldgarden M."/>
            <person name="Gevers D."/>
            <person name="Blanton J.M."/>
            <person name="Fenno C.J."/>
            <person name="Baranova O.V."/>
            <person name="Mathney J."/>
            <person name="Dewhirst F.E."/>
            <person name="Izard J."/>
            <person name="Young S.K."/>
            <person name="Zeng Q."/>
            <person name="Gargeya S."/>
            <person name="Fitzgerald M."/>
            <person name="Haas B."/>
            <person name="Abouelleil A."/>
            <person name="Alvarado L."/>
            <person name="Arachchi H.M."/>
            <person name="Berlin A."/>
            <person name="Chapman S.B."/>
            <person name="Gearin G."/>
            <person name="Goldberg J."/>
            <person name="Griggs A."/>
            <person name="Gujja S."/>
            <person name="Hansen M."/>
            <person name="Heiman D."/>
            <person name="Howarth C."/>
            <person name="Larimer J."/>
            <person name="Lui A."/>
            <person name="MacDonald P.J.P."/>
            <person name="McCowen C."/>
            <person name="Montmayeur A."/>
            <person name="Murphy C."/>
            <person name="Neiman D."/>
            <person name="Pearson M."/>
            <person name="Priest M."/>
            <person name="Roberts A."/>
            <person name="Saif S."/>
            <person name="Shea T."/>
            <person name="Sisk P."/>
            <person name="Stolte C."/>
            <person name="Sykes S."/>
            <person name="Wortman J."/>
            <person name="Nusbaum C."/>
            <person name="Birren B."/>
        </authorList>
    </citation>
    <scope>NUCLEOTIDE SEQUENCE [LARGE SCALE GENOMIC DNA]</scope>
    <source>
        <strain evidence="1">H-22</strain>
    </source>
</reference>
<dbReference type="Proteomes" id="UP000011705">
    <property type="component" value="Chromosome"/>
</dbReference>
<proteinExistence type="predicted"/>
<dbReference type="RefSeq" id="WP_002682969.1">
    <property type="nucleotide sequence ID" value="NZ_CM001795.1"/>
</dbReference>
<organism evidence="1">
    <name type="scientific">Treponema denticola H-22</name>
    <dbReference type="NCBI Taxonomy" id="999432"/>
    <lineage>
        <taxon>Bacteria</taxon>
        <taxon>Pseudomonadati</taxon>
        <taxon>Spirochaetota</taxon>
        <taxon>Spirochaetia</taxon>
        <taxon>Spirochaetales</taxon>
        <taxon>Treponemataceae</taxon>
        <taxon>Treponema</taxon>
    </lineage>
</organism>
<dbReference type="PATRIC" id="fig|999432.5.peg.365"/>